<proteinExistence type="predicted"/>
<evidence type="ECO:0000259" key="1">
    <source>
        <dbReference type="Pfam" id="PF01636"/>
    </source>
</evidence>
<dbReference type="InterPro" id="IPR011009">
    <property type="entry name" value="Kinase-like_dom_sf"/>
</dbReference>
<dbReference type="Pfam" id="PF01636">
    <property type="entry name" value="APH"/>
    <property type="match status" value="1"/>
</dbReference>
<name>A0A3B0BRD9_9BACL</name>
<dbReference type="AlphaFoldDB" id="A0A3B0BRD9"/>
<dbReference type="OrthoDB" id="1645186at2"/>
<dbReference type="Proteomes" id="UP000282311">
    <property type="component" value="Unassembled WGS sequence"/>
</dbReference>
<dbReference type="InterPro" id="IPR051678">
    <property type="entry name" value="AGP_Transferase"/>
</dbReference>
<dbReference type="Gene3D" id="3.30.200.20">
    <property type="entry name" value="Phosphorylase Kinase, domain 1"/>
    <property type="match status" value="1"/>
</dbReference>
<comment type="caution">
    <text evidence="2">The sequence shown here is derived from an EMBL/GenBank/DDBJ whole genome shotgun (WGS) entry which is preliminary data.</text>
</comment>
<dbReference type="GO" id="GO:0016740">
    <property type="term" value="F:transferase activity"/>
    <property type="evidence" value="ECO:0007669"/>
    <property type="project" value="UniProtKB-KW"/>
</dbReference>
<dbReference type="RefSeq" id="WP_120750115.1">
    <property type="nucleotide sequence ID" value="NZ_RBAH01000022.1"/>
</dbReference>
<dbReference type="Gene3D" id="1.10.510.10">
    <property type="entry name" value="Transferase(Phosphotransferase) domain 1"/>
    <property type="match status" value="1"/>
</dbReference>
<evidence type="ECO:0000313" key="3">
    <source>
        <dbReference type="Proteomes" id="UP000282311"/>
    </source>
</evidence>
<dbReference type="PANTHER" id="PTHR21310">
    <property type="entry name" value="AMINOGLYCOSIDE PHOSPHOTRANSFERASE-RELATED-RELATED"/>
    <property type="match status" value="1"/>
</dbReference>
<evidence type="ECO:0000313" key="2">
    <source>
        <dbReference type="EMBL" id="RKN75885.1"/>
    </source>
</evidence>
<dbReference type="PANTHER" id="PTHR21310:SF15">
    <property type="entry name" value="AMINOGLYCOSIDE PHOSPHOTRANSFERASE DOMAIN-CONTAINING PROTEIN"/>
    <property type="match status" value="1"/>
</dbReference>
<keyword evidence="2" id="KW-0808">Transferase</keyword>
<gene>
    <name evidence="2" type="ORF">D7M11_25615</name>
</gene>
<dbReference type="Gene3D" id="1.20.58.840">
    <property type="match status" value="1"/>
</dbReference>
<dbReference type="InterPro" id="IPR002575">
    <property type="entry name" value="Aminoglycoside_PTrfase"/>
</dbReference>
<keyword evidence="3" id="KW-1185">Reference proteome</keyword>
<feature type="domain" description="Aminoglycoside phosphotransferase" evidence="1">
    <location>
        <begin position="23"/>
        <end position="255"/>
    </location>
</feature>
<protein>
    <submittedName>
        <fullName evidence="2">Aminoglycoside phosphotransferase family protein</fullName>
    </submittedName>
</protein>
<accession>A0A3B0BRD9</accession>
<organism evidence="2 3">
    <name type="scientific">Paenibacillus ginsengarvi</name>
    <dbReference type="NCBI Taxonomy" id="400777"/>
    <lineage>
        <taxon>Bacteria</taxon>
        <taxon>Bacillati</taxon>
        <taxon>Bacillota</taxon>
        <taxon>Bacilli</taxon>
        <taxon>Bacillales</taxon>
        <taxon>Paenibacillaceae</taxon>
        <taxon>Paenibacillus</taxon>
    </lineage>
</organism>
<dbReference type="SUPFAM" id="SSF56112">
    <property type="entry name" value="Protein kinase-like (PK-like)"/>
    <property type="match status" value="1"/>
</dbReference>
<dbReference type="EMBL" id="RBAH01000022">
    <property type="protein sequence ID" value="RKN75885.1"/>
    <property type="molecule type" value="Genomic_DNA"/>
</dbReference>
<reference evidence="2 3" key="1">
    <citation type="journal article" date="2007" name="Int. J. Syst. Evol. Microbiol.">
        <title>Paenibacillus ginsengarvi sp. nov., isolated from soil from ginseng cultivation.</title>
        <authorList>
            <person name="Yoon M.H."/>
            <person name="Ten L.N."/>
            <person name="Im W.T."/>
        </authorList>
    </citation>
    <scope>NUCLEOTIDE SEQUENCE [LARGE SCALE GENOMIC DNA]</scope>
    <source>
        <strain evidence="2 3">KCTC 13059</strain>
    </source>
</reference>
<sequence length="314" mass="36906">METIKRLFLEKYNLELTDLQAQQGGWAALAYKVCSNERIFFLKVYEKSRASTPKWTSFIDHYVPITVWLMDNSRLTDRLPVPVPTLSGDYKCEDDEAIYLLYEYIEGETVGDRDLTAKQAAELAAIIAELHLYGDEIPVETEAIRENFAVPFLAQMKETLDRDMDKLSAVVREFLLSCRESLVTRMNSLEQLSADLKEKEIKMALCHTDLHHWNLMQSDECLILIDWEGLKLAPVEADLMFVQDKSYYDEFMAVYCGVHRGFTPHRDVLQFYRHRRKLEDIWEFMEQLLFDRQDERARAETIRHLIQELTEIED</sequence>